<organism evidence="3 4">
    <name type="scientific">Ziziphus jujuba var. spinosa</name>
    <dbReference type="NCBI Taxonomy" id="714518"/>
    <lineage>
        <taxon>Eukaryota</taxon>
        <taxon>Viridiplantae</taxon>
        <taxon>Streptophyta</taxon>
        <taxon>Embryophyta</taxon>
        <taxon>Tracheophyta</taxon>
        <taxon>Spermatophyta</taxon>
        <taxon>Magnoliopsida</taxon>
        <taxon>eudicotyledons</taxon>
        <taxon>Gunneridae</taxon>
        <taxon>Pentapetalae</taxon>
        <taxon>rosids</taxon>
        <taxon>fabids</taxon>
        <taxon>Rosales</taxon>
        <taxon>Rhamnaceae</taxon>
        <taxon>Paliureae</taxon>
        <taxon>Ziziphus</taxon>
    </lineage>
</organism>
<name>A0A978UKE4_ZIZJJ</name>
<proteinExistence type="predicted"/>
<dbReference type="Pfam" id="PF03107">
    <property type="entry name" value="C1_2"/>
    <property type="match status" value="1"/>
</dbReference>
<accession>A0A978UKE4</accession>
<reference evidence="3" key="1">
    <citation type="journal article" date="2021" name="Front. Plant Sci.">
        <title>Chromosome-Scale Genome Assembly for Chinese Sour Jujube and Insights Into Its Genome Evolution and Domestication Signature.</title>
        <authorList>
            <person name="Shen L.-Y."/>
            <person name="Luo H."/>
            <person name="Wang X.-L."/>
            <person name="Wang X.-M."/>
            <person name="Qiu X.-J."/>
            <person name="Liu H."/>
            <person name="Zhou S.-S."/>
            <person name="Jia K.-H."/>
            <person name="Nie S."/>
            <person name="Bao Y.-T."/>
            <person name="Zhang R.-G."/>
            <person name="Yun Q.-Z."/>
            <person name="Chai Y.-H."/>
            <person name="Lu J.-Y."/>
            <person name="Li Y."/>
            <person name="Zhao S.-W."/>
            <person name="Mao J.-F."/>
            <person name="Jia S.-G."/>
            <person name="Mao Y.-M."/>
        </authorList>
    </citation>
    <scope>NUCLEOTIDE SEQUENCE</scope>
    <source>
        <strain evidence="3">AT0</strain>
        <tissue evidence="3">Leaf</tissue>
    </source>
</reference>
<evidence type="ECO:0000313" key="3">
    <source>
        <dbReference type="EMBL" id="KAH7515296.1"/>
    </source>
</evidence>
<dbReference type="SUPFAM" id="SSF57889">
    <property type="entry name" value="Cysteine-rich domain"/>
    <property type="match status" value="1"/>
</dbReference>
<sequence>MFGPNIDHPGHHHTLFSWTRRSNYPVPFKCNGCTQDVEPEGFYCPEEGCEFYLDYTCAYFGHASVNKPEHQAFYSYLGFICSHNFKQNQLLLSQYEFQHSLHPYENHTM</sequence>
<dbReference type="InterPro" id="IPR004146">
    <property type="entry name" value="DC1"/>
</dbReference>
<keyword evidence="1" id="KW-0677">Repeat</keyword>
<comment type="caution">
    <text evidence="3">The sequence shown here is derived from an EMBL/GenBank/DDBJ whole genome shotgun (WGS) entry which is preliminary data.</text>
</comment>
<dbReference type="AlphaFoldDB" id="A0A978UKE4"/>
<evidence type="ECO:0000313" key="4">
    <source>
        <dbReference type="Proteomes" id="UP000813462"/>
    </source>
</evidence>
<evidence type="ECO:0000256" key="1">
    <source>
        <dbReference type="ARBA" id="ARBA00022737"/>
    </source>
</evidence>
<dbReference type="Proteomes" id="UP000813462">
    <property type="component" value="Unassembled WGS sequence"/>
</dbReference>
<feature type="domain" description="DC1" evidence="2">
    <location>
        <begin position="10"/>
        <end position="58"/>
    </location>
</feature>
<protein>
    <recommendedName>
        <fullName evidence="2">DC1 domain-containing protein</fullName>
    </recommendedName>
</protein>
<evidence type="ECO:0000259" key="2">
    <source>
        <dbReference type="Pfam" id="PF03107"/>
    </source>
</evidence>
<dbReference type="InterPro" id="IPR046349">
    <property type="entry name" value="C1-like_sf"/>
</dbReference>
<dbReference type="EMBL" id="JAEACU010000010">
    <property type="protein sequence ID" value="KAH7515296.1"/>
    <property type="molecule type" value="Genomic_DNA"/>
</dbReference>
<gene>
    <name evidence="3" type="ORF">FEM48_Zijuj10G0011700</name>
</gene>